<keyword evidence="4" id="KW-0548">Nucleotidyltransferase</keyword>
<dbReference type="RefSeq" id="WP_092319156.1">
    <property type="nucleotide sequence ID" value="NZ_FOKY01000007.1"/>
</dbReference>
<dbReference type="AlphaFoldDB" id="A0A1I1EBE0"/>
<dbReference type="Pfam" id="PF04552">
    <property type="entry name" value="Sigma54_DBD"/>
    <property type="match status" value="1"/>
</dbReference>
<keyword evidence="3" id="KW-0808">Transferase</keyword>
<dbReference type="PANTHER" id="PTHR32248:SF4">
    <property type="entry name" value="RNA POLYMERASE SIGMA-54 FACTOR"/>
    <property type="match status" value="1"/>
</dbReference>
<dbReference type="OrthoDB" id="9814402at2"/>
<feature type="domain" description="RNA polymerase sigma factor 54 DNA-binding" evidence="9">
    <location>
        <begin position="251"/>
        <end position="400"/>
    </location>
</feature>
<keyword evidence="12" id="KW-1185">Reference proteome</keyword>
<dbReference type="PIRSF" id="PIRSF000774">
    <property type="entry name" value="RpoN"/>
    <property type="match status" value="1"/>
</dbReference>
<dbReference type="InterPro" id="IPR007046">
    <property type="entry name" value="RNA_pol_sigma_54_core-bd"/>
</dbReference>
<keyword evidence="8" id="KW-0804">Transcription</keyword>
<sequence>MNFEQRSDQTFIFSQIMKQKLSILSMNRAQITILIDSISEHNPFIKTRSFETAKKNKNSYPAAIDEILAQETNFYQEIREELILDLQDANDDKILYLILGSLNSQGFLETTSQKLCDSLSLDAERTEFLRKKIMHGSYLGLGSIDYYEYLEFITKNQFGETSVEHQIAKVITHFKKNKIRKEFLYKKLKLPQHEIDQALEHIKKIPLSPLGTQTLKIIPDFEIKIHADHISVIPYRDITEEIIIPLQAVSSKQGKEAKLLLDALTLRKQGLQQHADALVNLRKDFFLGGPSPLQPVGLKEVGKITGRHISTVSRALSGRHFMFNGEIYPFSSLLTHKVGKSNSLIVKSLIKKIIDNEDKNIPLSDDSIALILKKQGHSIARRTISKYRHDLGIGSIHERKLK</sequence>
<dbReference type="GO" id="GO:0016987">
    <property type="term" value="F:sigma factor activity"/>
    <property type="evidence" value="ECO:0007669"/>
    <property type="project" value="UniProtKB-KW"/>
</dbReference>
<dbReference type="GO" id="GO:0016779">
    <property type="term" value="F:nucleotidyltransferase activity"/>
    <property type="evidence" value="ECO:0007669"/>
    <property type="project" value="UniProtKB-KW"/>
</dbReference>
<keyword evidence="2" id="KW-0240">DNA-directed RNA polymerase</keyword>
<proteinExistence type="inferred from homology"/>
<evidence type="ECO:0000256" key="6">
    <source>
        <dbReference type="ARBA" id="ARBA00023082"/>
    </source>
</evidence>
<reference evidence="12" key="1">
    <citation type="submission" date="2016-10" db="EMBL/GenBank/DDBJ databases">
        <authorList>
            <person name="Varghese N."/>
            <person name="Submissions S."/>
        </authorList>
    </citation>
    <scope>NUCLEOTIDE SEQUENCE [LARGE SCALE GENOMIC DNA]</scope>
    <source>
        <strain evidence="12">ATCC 43811</strain>
    </source>
</reference>
<evidence type="ECO:0000313" key="11">
    <source>
        <dbReference type="EMBL" id="SFB82243.1"/>
    </source>
</evidence>
<dbReference type="Gene3D" id="1.10.10.1330">
    <property type="entry name" value="RNA polymerase sigma-54 factor, core-binding domain"/>
    <property type="match status" value="1"/>
</dbReference>
<dbReference type="Gene3D" id="1.10.10.60">
    <property type="entry name" value="Homeodomain-like"/>
    <property type="match status" value="1"/>
</dbReference>
<dbReference type="InterPro" id="IPR000394">
    <property type="entry name" value="RNA_pol_sigma_54"/>
</dbReference>
<dbReference type="InterPro" id="IPR007634">
    <property type="entry name" value="RNA_pol_sigma_54_DNA-bd"/>
</dbReference>
<keyword evidence="6" id="KW-0731">Sigma factor</keyword>
<dbReference type="PRINTS" id="PR00045">
    <property type="entry name" value="SIGMA54FCT"/>
</dbReference>
<accession>A0A1I1EBE0</accession>
<evidence type="ECO:0000256" key="8">
    <source>
        <dbReference type="ARBA" id="ARBA00023163"/>
    </source>
</evidence>
<evidence type="ECO:0000256" key="1">
    <source>
        <dbReference type="ARBA" id="ARBA00008798"/>
    </source>
</evidence>
<evidence type="ECO:0000256" key="2">
    <source>
        <dbReference type="ARBA" id="ARBA00022478"/>
    </source>
</evidence>
<evidence type="ECO:0000256" key="7">
    <source>
        <dbReference type="ARBA" id="ARBA00023125"/>
    </source>
</evidence>
<dbReference type="GO" id="GO:0001216">
    <property type="term" value="F:DNA-binding transcription activator activity"/>
    <property type="evidence" value="ECO:0007669"/>
    <property type="project" value="InterPro"/>
</dbReference>
<dbReference type="GO" id="GO:0000428">
    <property type="term" value="C:DNA-directed RNA polymerase complex"/>
    <property type="evidence" value="ECO:0007669"/>
    <property type="project" value="UniProtKB-KW"/>
</dbReference>
<dbReference type="Pfam" id="PF04963">
    <property type="entry name" value="Sigma54_CBD"/>
    <property type="match status" value="1"/>
</dbReference>
<dbReference type="EMBL" id="FOKY01000007">
    <property type="protein sequence ID" value="SFB82243.1"/>
    <property type="molecule type" value="Genomic_DNA"/>
</dbReference>
<dbReference type="PROSITE" id="PS50044">
    <property type="entry name" value="SIGMA54_3"/>
    <property type="match status" value="1"/>
</dbReference>
<evidence type="ECO:0000259" key="10">
    <source>
        <dbReference type="Pfam" id="PF04963"/>
    </source>
</evidence>
<evidence type="ECO:0000256" key="3">
    <source>
        <dbReference type="ARBA" id="ARBA00022679"/>
    </source>
</evidence>
<evidence type="ECO:0000259" key="9">
    <source>
        <dbReference type="Pfam" id="PF04552"/>
    </source>
</evidence>
<evidence type="ECO:0000256" key="4">
    <source>
        <dbReference type="ARBA" id="ARBA00022695"/>
    </source>
</evidence>
<dbReference type="PANTHER" id="PTHR32248">
    <property type="entry name" value="RNA POLYMERASE SIGMA-54 FACTOR"/>
    <property type="match status" value="1"/>
</dbReference>
<evidence type="ECO:0000313" key="12">
    <source>
        <dbReference type="Proteomes" id="UP000240042"/>
    </source>
</evidence>
<dbReference type="GO" id="GO:0003677">
    <property type="term" value="F:DNA binding"/>
    <property type="evidence" value="ECO:0007669"/>
    <property type="project" value="UniProtKB-KW"/>
</dbReference>
<keyword evidence="7" id="KW-0238">DNA-binding</keyword>
<name>A0A1I1EBE0_BREAD</name>
<protein>
    <submittedName>
        <fullName evidence="11">RNA polymerase, sigma 54 subunit, RpoN/SigL</fullName>
    </submittedName>
</protein>
<feature type="domain" description="RNA polymerase sigma factor 54 core-binding" evidence="10">
    <location>
        <begin position="64"/>
        <end position="242"/>
    </location>
</feature>
<dbReference type="InterPro" id="IPR038709">
    <property type="entry name" value="RpoN_core-bd_sf"/>
</dbReference>
<keyword evidence="5" id="KW-0805">Transcription regulation</keyword>
<gene>
    <name evidence="11" type="ORF">SAMN02745150_00953</name>
</gene>
<comment type="similarity">
    <text evidence="1">Belongs to the sigma-54 factor family.</text>
</comment>
<evidence type="ECO:0000256" key="5">
    <source>
        <dbReference type="ARBA" id="ARBA00023015"/>
    </source>
</evidence>
<dbReference type="Proteomes" id="UP000240042">
    <property type="component" value="Unassembled WGS sequence"/>
</dbReference>
<dbReference type="GO" id="GO:0006352">
    <property type="term" value="P:DNA-templated transcription initiation"/>
    <property type="evidence" value="ECO:0007669"/>
    <property type="project" value="InterPro"/>
</dbReference>
<organism evidence="11 12">
    <name type="scientific">Brevinema andersonii</name>
    <dbReference type="NCBI Taxonomy" id="34097"/>
    <lineage>
        <taxon>Bacteria</taxon>
        <taxon>Pseudomonadati</taxon>
        <taxon>Spirochaetota</taxon>
        <taxon>Spirochaetia</taxon>
        <taxon>Brevinematales</taxon>
        <taxon>Brevinemataceae</taxon>
        <taxon>Brevinema</taxon>
    </lineage>
</organism>
<dbReference type="STRING" id="34097.SAMN02745150_00953"/>